<feature type="compositionally biased region" description="Polar residues" evidence="1">
    <location>
        <begin position="15"/>
        <end position="25"/>
    </location>
</feature>
<protein>
    <submittedName>
        <fullName evidence="2">Uncharacterized protein</fullName>
    </submittedName>
</protein>
<gene>
    <name evidence="2" type="ORF">CK203_054587</name>
</gene>
<reference evidence="2 3" key="1">
    <citation type="journal article" date="2018" name="PLoS Genet.">
        <title>Population sequencing reveals clonal diversity and ancestral inbreeding in the grapevine cultivar Chardonnay.</title>
        <authorList>
            <person name="Roach M.J."/>
            <person name="Johnson D.L."/>
            <person name="Bohlmann J."/>
            <person name="van Vuuren H.J."/>
            <person name="Jones S.J."/>
            <person name="Pretorius I.S."/>
            <person name="Schmidt S.A."/>
            <person name="Borneman A.R."/>
        </authorList>
    </citation>
    <scope>NUCLEOTIDE SEQUENCE [LARGE SCALE GENOMIC DNA]</scope>
    <source>
        <strain evidence="3">cv. Chardonnay</strain>
        <tissue evidence="2">Leaf</tissue>
    </source>
</reference>
<dbReference type="EMBL" id="QGNW01000361">
    <property type="protein sequence ID" value="RVW74907.1"/>
    <property type="molecule type" value="Genomic_DNA"/>
</dbReference>
<proteinExistence type="predicted"/>
<dbReference type="Proteomes" id="UP000288805">
    <property type="component" value="Unassembled WGS sequence"/>
</dbReference>
<sequence length="89" mass="9181">MKKLRLPPYEEGTNHGVSRHTSNATQERDIDSHHKGKVPRTISSSSSSDDGNNGGSRRGGDTSRCSKGLSGIGEGTGGDGSDGGSLLVK</sequence>
<organism evidence="2 3">
    <name type="scientific">Vitis vinifera</name>
    <name type="common">Grape</name>
    <dbReference type="NCBI Taxonomy" id="29760"/>
    <lineage>
        <taxon>Eukaryota</taxon>
        <taxon>Viridiplantae</taxon>
        <taxon>Streptophyta</taxon>
        <taxon>Embryophyta</taxon>
        <taxon>Tracheophyta</taxon>
        <taxon>Spermatophyta</taxon>
        <taxon>Magnoliopsida</taxon>
        <taxon>eudicotyledons</taxon>
        <taxon>Gunneridae</taxon>
        <taxon>Pentapetalae</taxon>
        <taxon>rosids</taxon>
        <taxon>Vitales</taxon>
        <taxon>Vitaceae</taxon>
        <taxon>Viteae</taxon>
        <taxon>Vitis</taxon>
    </lineage>
</organism>
<evidence type="ECO:0000313" key="3">
    <source>
        <dbReference type="Proteomes" id="UP000288805"/>
    </source>
</evidence>
<name>A0A438GRT0_VITVI</name>
<feature type="region of interest" description="Disordered" evidence="1">
    <location>
        <begin position="1"/>
        <end position="89"/>
    </location>
</feature>
<dbReference type="AlphaFoldDB" id="A0A438GRT0"/>
<evidence type="ECO:0000256" key="1">
    <source>
        <dbReference type="SAM" id="MobiDB-lite"/>
    </source>
</evidence>
<accession>A0A438GRT0</accession>
<comment type="caution">
    <text evidence="2">The sequence shown here is derived from an EMBL/GenBank/DDBJ whole genome shotgun (WGS) entry which is preliminary data.</text>
</comment>
<evidence type="ECO:0000313" key="2">
    <source>
        <dbReference type="EMBL" id="RVW74907.1"/>
    </source>
</evidence>
<feature type="compositionally biased region" description="Gly residues" evidence="1">
    <location>
        <begin position="70"/>
        <end position="83"/>
    </location>
</feature>